<dbReference type="Gene3D" id="3.40.30.10">
    <property type="entry name" value="Glutaredoxin"/>
    <property type="match status" value="1"/>
</dbReference>
<reference evidence="1 2" key="1">
    <citation type="journal article" date="2008" name="Appl. Environ. Microbiol.">
        <title>Genomic insights into Mn(II) oxidation by the marine alphaproteobacterium Aurantimonas sp. strain SI85-9A1.</title>
        <authorList>
            <person name="Dick G.J."/>
            <person name="Podell S."/>
            <person name="Johnson H.A."/>
            <person name="Rivera-Espinoza Y."/>
            <person name="Bernier-Latmani R."/>
            <person name="McCarthy J.K."/>
            <person name="Torpey J.W."/>
            <person name="Clement B.G."/>
            <person name="Gaasterland T."/>
            <person name="Tebo B.M."/>
        </authorList>
    </citation>
    <scope>NUCLEOTIDE SEQUENCE [LARGE SCALE GENOMIC DNA]</scope>
    <source>
        <strain evidence="1 2">SI85-9A1</strain>
    </source>
</reference>
<name>Q1YN48_AURMS</name>
<comment type="caution">
    <text evidence="1">The sequence shown here is derived from an EMBL/GenBank/DDBJ whole genome shotgun (WGS) entry which is preliminary data.</text>
</comment>
<evidence type="ECO:0000313" key="1">
    <source>
        <dbReference type="EMBL" id="EAS51183.1"/>
    </source>
</evidence>
<sequence length="153" mass="16956">MHMLSSIAIPPTGRPRRPVRRVGRSIVAAVFAWTLLGVTASPSLAAELLMLERPGCIWCARFDAEIAPAYPKTEAGRTAPLRRVDVSEPWPDDLQHIAPERVTPTFILVDNDREIARLRGYPGEDFFWGLLDDMLADLPARTAASRAPTRPSE</sequence>
<dbReference type="EMBL" id="AAPJ01000001">
    <property type="protein sequence ID" value="EAS51183.1"/>
    <property type="molecule type" value="Genomic_DNA"/>
</dbReference>
<dbReference type="AlphaFoldDB" id="Q1YN48"/>
<dbReference type="SUPFAM" id="SSF52833">
    <property type="entry name" value="Thioredoxin-like"/>
    <property type="match status" value="1"/>
</dbReference>
<gene>
    <name evidence="1" type="ORF">SI859A1_01996</name>
</gene>
<protein>
    <submittedName>
        <fullName evidence="1">Regulatory protein soxS</fullName>
    </submittedName>
</protein>
<evidence type="ECO:0000313" key="2">
    <source>
        <dbReference type="Proteomes" id="UP000000321"/>
    </source>
</evidence>
<dbReference type="BioCyc" id="AURANTIMONAS:SI859A1_01996-MONOMER"/>
<dbReference type="Proteomes" id="UP000000321">
    <property type="component" value="Unassembled WGS sequence"/>
</dbReference>
<keyword evidence="2" id="KW-1185">Reference proteome</keyword>
<proteinExistence type="predicted"/>
<dbReference type="HOGENOM" id="CLU_137861_0_0_5"/>
<accession>Q1YN48</accession>
<dbReference type="InterPro" id="IPR036249">
    <property type="entry name" value="Thioredoxin-like_sf"/>
</dbReference>
<organism evidence="1 2">
    <name type="scientific">Aurantimonas manganoxydans (strain ATCC BAA-1229 / DSM 21871 / SI85-9A1)</name>
    <dbReference type="NCBI Taxonomy" id="287752"/>
    <lineage>
        <taxon>Bacteria</taxon>
        <taxon>Pseudomonadati</taxon>
        <taxon>Pseudomonadota</taxon>
        <taxon>Alphaproteobacteria</taxon>
        <taxon>Hyphomicrobiales</taxon>
        <taxon>Aurantimonadaceae</taxon>
        <taxon>Aurantimonas</taxon>
    </lineage>
</organism>